<protein>
    <submittedName>
        <fullName evidence="1">Uncharacterized protein</fullName>
    </submittedName>
</protein>
<evidence type="ECO:0000313" key="1">
    <source>
        <dbReference type="EMBL" id="KFM81021.1"/>
    </source>
</evidence>
<organism evidence="1 2">
    <name type="scientific">Stegodyphus mimosarum</name>
    <name type="common">African social velvet spider</name>
    <dbReference type="NCBI Taxonomy" id="407821"/>
    <lineage>
        <taxon>Eukaryota</taxon>
        <taxon>Metazoa</taxon>
        <taxon>Ecdysozoa</taxon>
        <taxon>Arthropoda</taxon>
        <taxon>Chelicerata</taxon>
        <taxon>Arachnida</taxon>
        <taxon>Araneae</taxon>
        <taxon>Araneomorphae</taxon>
        <taxon>Entelegynae</taxon>
        <taxon>Eresoidea</taxon>
        <taxon>Eresidae</taxon>
        <taxon>Stegodyphus</taxon>
    </lineage>
</organism>
<dbReference type="AlphaFoldDB" id="A0A087UUI2"/>
<sequence length="55" mass="6734">MADFSSHASIDYSQYRFARPMGHFQCQAVIFFTLEKELRHRETHSETFTWLMRKY</sequence>
<gene>
    <name evidence="1" type="ORF">X975_25934</name>
</gene>
<accession>A0A087UUI2</accession>
<feature type="non-terminal residue" evidence="1">
    <location>
        <position position="55"/>
    </location>
</feature>
<keyword evidence="2" id="KW-1185">Reference proteome</keyword>
<name>A0A087UUI2_STEMI</name>
<dbReference type="EMBL" id="KK121684">
    <property type="protein sequence ID" value="KFM81021.1"/>
    <property type="molecule type" value="Genomic_DNA"/>
</dbReference>
<proteinExistence type="predicted"/>
<evidence type="ECO:0000313" key="2">
    <source>
        <dbReference type="Proteomes" id="UP000054359"/>
    </source>
</evidence>
<reference evidence="1 2" key="1">
    <citation type="submission" date="2013-11" db="EMBL/GenBank/DDBJ databases">
        <title>Genome sequencing of Stegodyphus mimosarum.</title>
        <authorList>
            <person name="Bechsgaard J."/>
        </authorList>
    </citation>
    <scope>NUCLEOTIDE SEQUENCE [LARGE SCALE GENOMIC DNA]</scope>
</reference>
<dbReference type="Proteomes" id="UP000054359">
    <property type="component" value="Unassembled WGS sequence"/>
</dbReference>